<dbReference type="InterPro" id="IPR019559">
    <property type="entry name" value="Cullin_neddylation_domain"/>
</dbReference>
<dbReference type="GO" id="GO:0031461">
    <property type="term" value="C:cullin-RING ubiquitin ligase complex"/>
    <property type="evidence" value="ECO:0007669"/>
    <property type="project" value="InterPro"/>
</dbReference>
<dbReference type="FunFam" id="1.20.1310.10:FF:000004">
    <property type="entry name" value="Cullin 4B"/>
    <property type="match status" value="1"/>
</dbReference>
<dbReference type="Pfam" id="PF26557">
    <property type="entry name" value="Cullin_AB"/>
    <property type="match status" value="1"/>
</dbReference>
<comment type="pathway">
    <text evidence="1">Protein modification; protein ubiquitination.</text>
</comment>
<evidence type="ECO:0000256" key="2">
    <source>
        <dbReference type="ARBA" id="ARBA00006019"/>
    </source>
</evidence>
<keyword evidence="5" id="KW-0832">Ubl conjugation</keyword>
<evidence type="ECO:0000256" key="6">
    <source>
        <dbReference type="ARBA" id="ARBA00069613"/>
    </source>
</evidence>
<dbReference type="InterPro" id="IPR016157">
    <property type="entry name" value="Cullin_CS"/>
</dbReference>
<dbReference type="AlphaFoldDB" id="A0A2P6MV97"/>
<dbReference type="InterPro" id="IPR045093">
    <property type="entry name" value="Cullin"/>
</dbReference>
<dbReference type="PROSITE" id="PS50069">
    <property type="entry name" value="CULLIN_2"/>
    <property type="match status" value="1"/>
</dbReference>
<dbReference type="GO" id="GO:0016874">
    <property type="term" value="F:ligase activity"/>
    <property type="evidence" value="ECO:0007669"/>
    <property type="project" value="UniProtKB-KW"/>
</dbReference>
<dbReference type="GO" id="GO:0031625">
    <property type="term" value="F:ubiquitin protein ligase binding"/>
    <property type="evidence" value="ECO:0007669"/>
    <property type="project" value="InterPro"/>
</dbReference>
<dbReference type="InterPro" id="IPR016159">
    <property type="entry name" value="Cullin_repeat-like_dom_sf"/>
</dbReference>
<dbReference type="FunCoup" id="A0A2P6MV97">
    <property type="interactions" value="832"/>
</dbReference>
<evidence type="ECO:0000256" key="1">
    <source>
        <dbReference type="ARBA" id="ARBA00004906"/>
    </source>
</evidence>
<feature type="region of interest" description="Disordered" evidence="9">
    <location>
        <begin position="167"/>
        <end position="191"/>
    </location>
</feature>
<feature type="region of interest" description="Disordered" evidence="9">
    <location>
        <begin position="47"/>
        <end position="87"/>
    </location>
</feature>
<dbReference type="FunFam" id="1.20.1310.10:FF:000001">
    <property type="entry name" value="Cullin 3"/>
    <property type="match status" value="1"/>
</dbReference>
<dbReference type="SUPFAM" id="SSF46785">
    <property type="entry name" value="Winged helix' DNA-binding domain"/>
    <property type="match status" value="1"/>
</dbReference>
<proteinExistence type="inferred from homology"/>
<comment type="caution">
    <text evidence="11">The sequence shown here is derived from an EMBL/GenBank/DDBJ whole genome shotgun (WGS) entry which is preliminary data.</text>
</comment>
<dbReference type="InParanoid" id="A0A2P6MV97"/>
<dbReference type="InterPro" id="IPR036388">
    <property type="entry name" value="WH-like_DNA-bd_sf"/>
</dbReference>
<evidence type="ECO:0000313" key="11">
    <source>
        <dbReference type="EMBL" id="PRP75629.1"/>
    </source>
</evidence>
<dbReference type="Pfam" id="PF00888">
    <property type="entry name" value="Cullin"/>
    <property type="match status" value="1"/>
</dbReference>
<dbReference type="InterPro" id="IPR059120">
    <property type="entry name" value="Cullin-like_AB"/>
</dbReference>
<feature type="compositionally biased region" description="Basic and acidic residues" evidence="9">
    <location>
        <begin position="47"/>
        <end position="83"/>
    </location>
</feature>
<evidence type="ECO:0000256" key="8">
    <source>
        <dbReference type="RuleBase" id="RU003829"/>
    </source>
</evidence>
<keyword evidence="4" id="KW-0833">Ubl conjugation pathway</keyword>
<keyword evidence="11" id="KW-0436">Ligase</keyword>
<evidence type="ECO:0000313" key="12">
    <source>
        <dbReference type="Proteomes" id="UP000241769"/>
    </source>
</evidence>
<dbReference type="GO" id="GO:0016567">
    <property type="term" value="P:protein ubiquitination"/>
    <property type="evidence" value="ECO:0007669"/>
    <property type="project" value="UniProtKB-UniPathway"/>
</dbReference>
<dbReference type="InterPro" id="IPR001373">
    <property type="entry name" value="Cullin_N"/>
</dbReference>
<protein>
    <recommendedName>
        <fullName evidence="6">Cullin-4</fullName>
    </recommendedName>
</protein>
<dbReference type="EMBL" id="MDYQ01000372">
    <property type="protein sequence ID" value="PRP75629.1"/>
    <property type="molecule type" value="Genomic_DNA"/>
</dbReference>
<keyword evidence="12" id="KW-1185">Reference proteome</keyword>
<sequence>MPSGDVAVTRLRTRRLQQKSGYKEKDAPATNRDVILRRFLQEQVRKNVQKEQEETQRLKQLEEDESAKKEDQMDSTEEMKQNNEEEVTVEEALLLDTVDPEETLRLLDKKLDELADQKHKMFLLLKHILSEEEKKRQQREAEIRRQIEEQQQRMVQDVDNRKEVENQVNQAEENEGSPLDLLSSPPFDRVNRGHFTEEKETTNSAQMDADVDNALNTSVQGSQDMQNNRQEKDRMEPNGFTPSSQNSVSASPSSYNYGYRDNWNRYGSYNGNSSYNNDYHYSGSYQSGYSGYSYSQQSSYNNHYNDHYDRGYANSPPQREGGRYMKSYNYNHGGYNSGHNQREYGRTESSYNQYSDPYCRQSDYPNDYGYNRGRLEEVEHCYCSTIARYEELLYKVKFEQQLQSLLTRHHKNHSTSLSRPLDIISLSSYMSSNKRRVTRTADDKHEQEQKKIKLDTMSAAATARRKDAAQPVKKLVIKNLKAAPKLPENFEEQTWSILEGAVRAVCHSQPTERSLEELYKAAEDLCYQKLAANLYVRLQKECEDHVKQEYVKLCNQKAAGPEYLSLIDRCWGEFCQHMTLIRSIFLHLDRTYVIQNSSIKSIWDMGLQIFRVQIASVADVEKKLTTGILQMIEDERKGQTVDRILLKNLSRMFVSLGMYHESLEKPFLQATVQFYRSEGAEKSRDMEVAEYLKHVEIRLGHENDRVNHYLDTSTRRPLITVVEKQLLEEHIESLVSRGTGPLVANNRKEDLARMYSLLSRVGGLPAFKSSFGTYIRTTGAAMVEDTEKEATFVEDLLEFRSKLESIMEESFIKNPEFAYTLRESFEHFINQKVNKPAELIAKFVDGKLRSGNKGASEDEMEQLLDRVMVLFRSIHGKDVFEAFYKKDLAKRLLLDKSASMDLEKAMISKLKTECGSAFTNKLEGMFKDVDLSSDIMSAFSDSKFQDELSGEMDMNVQVLTAGYWPAYTPIEIILPKNMMEYQEVFKKFYLSKYSGRKLTWQNSLGQCTLRAAFPAGTKELLVTLLQSVVLLLYNDTDKLTTKDIQQATGLQGNELKRTLLSLACGKVKVLNKEPSTKDISDDDTFEYNRTFKQKLHRIKINSVQIKETPEERQKTTATVMQDRQYQVDAAIVRIMKTRKQLSHSALISELFSQLKFPAQPADLKKRIESLIEREYMERSAEDSQVYVYMA</sequence>
<dbReference type="Gene3D" id="3.30.230.130">
    <property type="entry name" value="Cullin, Chain C, Domain 2"/>
    <property type="match status" value="1"/>
</dbReference>
<feature type="region of interest" description="Disordered" evidence="9">
    <location>
        <begin position="1"/>
        <end position="29"/>
    </location>
</feature>
<dbReference type="UniPathway" id="UPA00143"/>
<dbReference type="FunFam" id="1.10.10.10:FF:000050">
    <property type="entry name" value="Cullin 4B"/>
    <property type="match status" value="1"/>
</dbReference>
<accession>A0A2P6MV97</accession>
<dbReference type="Proteomes" id="UP000241769">
    <property type="component" value="Unassembled WGS sequence"/>
</dbReference>
<evidence type="ECO:0000259" key="10">
    <source>
        <dbReference type="PROSITE" id="PS50069"/>
    </source>
</evidence>
<gene>
    <name evidence="11" type="ORF">PROFUN_07995</name>
</gene>
<evidence type="ECO:0000256" key="4">
    <source>
        <dbReference type="ARBA" id="ARBA00022786"/>
    </source>
</evidence>
<name>A0A2P6MV97_9EUKA</name>
<dbReference type="InterPro" id="IPR036317">
    <property type="entry name" value="Cullin_homology_sf"/>
</dbReference>
<dbReference type="Pfam" id="PF10557">
    <property type="entry name" value="Cullin_Nedd8"/>
    <property type="match status" value="1"/>
</dbReference>
<dbReference type="InterPro" id="IPR036390">
    <property type="entry name" value="WH_DNA-bd_sf"/>
</dbReference>
<dbReference type="FunFam" id="3.30.230.130:FF:000001">
    <property type="entry name" value="Cullin 4A"/>
    <property type="match status" value="1"/>
</dbReference>
<reference evidence="11 12" key="1">
    <citation type="journal article" date="2018" name="Genome Biol. Evol.">
        <title>Multiple Roots of Fruiting Body Formation in Amoebozoa.</title>
        <authorList>
            <person name="Hillmann F."/>
            <person name="Forbes G."/>
            <person name="Novohradska S."/>
            <person name="Ferling I."/>
            <person name="Riege K."/>
            <person name="Groth M."/>
            <person name="Westermann M."/>
            <person name="Marz M."/>
            <person name="Spaller T."/>
            <person name="Winckler T."/>
            <person name="Schaap P."/>
            <person name="Glockner G."/>
        </authorList>
    </citation>
    <scope>NUCLEOTIDE SEQUENCE [LARGE SCALE GENOMIC DNA]</scope>
    <source>
        <strain evidence="11 12">Jena</strain>
    </source>
</reference>
<dbReference type="GO" id="GO:0006511">
    <property type="term" value="P:ubiquitin-dependent protein catabolic process"/>
    <property type="evidence" value="ECO:0007669"/>
    <property type="project" value="InterPro"/>
</dbReference>
<dbReference type="SUPFAM" id="SSF75632">
    <property type="entry name" value="Cullin homology domain"/>
    <property type="match status" value="1"/>
</dbReference>
<feature type="compositionally biased region" description="Low complexity" evidence="9">
    <location>
        <begin position="243"/>
        <end position="253"/>
    </location>
</feature>
<dbReference type="SUPFAM" id="SSF74788">
    <property type="entry name" value="Cullin repeat-like"/>
    <property type="match status" value="1"/>
</dbReference>
<dbReference type="GO" id="GO:0005634">
    <property type="term" value="C:nucleus"/>
    <property type="evidence" value="ECO:0007669"/>
    <property type="project" value="UniProtKB-ARBA"/>
</dbReference>
<dbReference type="Gene3D" id="1.10.10.10">
    <property type="entry name" value="Winged helix-like DNA-binding domain superfamily/Winged helix DNA-binding domain"/>
    <property type="match status" value="1"/>
</dbReference>
<dbReference type="FunFam" id="1.20.1310.10:FF:000035">
    <property type="entry name" value="Ubiquitin ligase subunit CulD, putative"/>
    <property type="match status" value="1"/>
</dbReference>
<evidence type="ECO:0000256" key="7">
    <source>
        <dbReference type="PROSITE-ProRule" id="PRU00330"/>
    </source>
</evidence>
<dbReference type="SMART" id="SM00884">
    <property type="entry name" value="Cullin_Nedd8"/>
    <property type="match status" value="1"/>
</dbReference>
<dbReference type="SMART" id="SM00182">
    <property type="entry name" value="CULLIN"/>
    <property type="match status" value="1"/>
</dbReference>
<dbReference type="PANTHER" id="PTHR11932">
    <property type="entry name" value="CULLIN"/>
    <property type="match status" value="1"/>
</dbReference>
<dbReference type="InterPro" id="IPR016158">
    <property type="entry name" value="Cullin_homology"/>
</dbReference>
<feature type="compositionally biased region" description="Polar residues" evidence="9">
    <location>
        <begin position="218"/>
        <end position="228"/>
    </location>
</feature>
<dbReference type="Gene3D" id="1.20.1310.10">
    <property type="entry name" value="Cullin Repeats"/>
    <property type="match status" value="4"/>
</dbReference>
<feature type="region of interest" description="Disordered" evidence="9">
    <location>
        <begin position="218"/>
        <end position="253"/>
    </location>
</feature>
<dbReference type="PROSITE" id="PS01256">
    <property type="entry name" value="CULLIN_1"/>
    <property type="match status" value="1"/>
</dbReference>
<dbReference type="FunFam" id="1.20.1310.10:FF:000024">
    <property type="entry name" value="Cullin-4 like"/>
    <property type="match status" value="1"/>
</dbReference>
<keyword evidence="3" id="KW-1017">Isopeptide bond</keyword>
<evidence type="ECO:0000256" key="3">
    <source>
        <dbReference type="ARBA" id="ARBA00022499"/>
    </source>
</evidence>
<comment type="similarity">
    <text evidence="2 7 8">Belongs to the cullin family.</text>
</comment>
<evidence type="ECO:0000256" key="5">
    <source>
        <dbReference type="ARBA" id="ARBA00022843"/>
    </source>
</evidence>
<feature type="domain" description="Cullin family profile" evidence="10">
    <location>
        <begin position="835"/>
        <end position="1063"/>
    </location>
</feature>
<dbReference type="OrthoDB" id="27073at2759"/>
<dbReference type="STRING" id="1890364.A0A2P6MV97"/>
<evidence type="ECO:0000256" key="9">
    <source>
        <dbReference type="SAM" id="MobiDB-lite"/>
    </source>
</evidence>
<organism evidence="11 12">
    <name type="scientific">Planoprotostelium fungivorum</name>
    <dbReference type="NCBI Taxonomy" id="1890364"/>
    <lineage>
        <taxon>Eukaryota</taxon>
        <taxon>Amoebozoa</taxon>
        <taxon>Evosea</taxon>
        <taxon>Variosea</taxon>
        <taxon>Cavosteliida</taxon>
        <taxon>Cavosteliaceae</taxon>
        <taxon>Planoprotostelium</taxon>
    </lineage>
</organism>